<accession>A0A9D5JYD9</accession>
<dbReference type="AlphaFoldDB" id="A0A9D5JYD9"/>
<feature type="transmembrane region" description="Helical" evidence="4">
    <location>
        <begin position="28"/>
        <end position="45"/>
    </location>
</feature>
<dbReference type="Proteomes" id="UP000649604">
    <property type="component" value="Unassembled WGS sequence"/>
</dbReference>
<feature type="transmembrane region" description="Helical" evidence="4">
    <location>
        <begin position="65"/>
        <end position="89"/>
    </location>
</feature>
<protein>
    <submittedName>
        <fullName evidence="6">MFS transporter</fullName>
    </submittedName>
</protein>
<gene>
    <name evidence="6" type="ORF">GF339_15585</name>
</gene>
<sequence length="228" mass="24537">MNRNPTASGRAVSWQLPPHLPFSPSASPVFYGWIILVVGIVGVVMSSPGQTIGVSAFTDFLVRDLAISATNLSLAYLIGTLASSFVLPYAGRAYDRYGARLMGMTVAVALGGVLVGLSLLPQVLSFLHTRWPGLQSAPTAFGLMSLGFFLLRFCGQGALTLVSRNMVLKWFERRRGLVNSFVGVATTLGFSASPLIFNSMIQHWGWQGTWRLLGLMIAIPLAGSFLVL</sequence>
<keyword evidence="3 4" id="KW-0472">Membrane</keyword>
<dbReference type="EMBL" id="WJJP01000510">
    <property type="protein sequence ID" value="MBD3326006.1"/>
    <property type="molecule type" value="Genomic_DNA"/>
</dbReference>
<dbReference type="InterPro" id="IPR020846">
    <property type="entry name" value="MFS_dom"/>
</dbReference>
<dbReference type="Pfam" id="PF07690">
    <property type="entry name" value="MFS_1"/>
    <property type="match status" value="1"/>
</dbReference>
<dbReference type="GO" id="GO:0022857">
    <property type="term" value="F:transmembrane transporter activity"/>
    <property type="evidence" value="ECO:0007669"/>
    <property type="project" value="InterPro"/>
</dbReference>
<name>A0A9D5JYD9_9BACT</name>
<dbReference type="InterPro" id="IPR036259">
    <property type="entry name" value="MFS_trans_sf"/>
</dbReference>
<dbReference type="SUPFAM" id="SSF103473">
    <property type="entry name" value="MFS general substrate transporter"/>
    <property type="match status" value="1"/>
</dbReference>
<keyword evidence="1 4" id="KW-0812">Transmembrane</keyword>
<comment type="caution">
    <text evidence="6">The sequence shown here is derived from an EMBL/GenBank/DDBJ whole genome shotgun (WGS) entry which is preliminary data.</text>
</comment>
<feature type="transmembrane region" description="Helical" evidence="4">
    <location>
        <begin position="209"/>
        <end position="227"/>
    </location>
</feature>
<proteinExistence type="predicted"/>
<evidence type="ECO:0000256" key="1">
    <source>
        <dbReference type="ARBA" id="ARBA00022692"/>
    </source>
</evidence>
<evidence type="ECO:0000313" key="6">
    <source>
        <dbReference type="EMBL" id="MBD3326006.1"/>
    </source>
</evidence>
<dbReference type="Gene3D" id="1.20.1250.20">
    <property type="entry name" value="MFS general substrate transporter like domains"/>
    <property type="match status" value="1"/>
</dbReference>
<evidence type="ECO:0000259" key="5">
    <source>
        <dbReference type="PROSITE" id="PS50850"/>
    </source>
</evidence>
<dbReference type="InterPro" id="IPR011701">
    <property type="entry name" value="MFS"/>
</dbReference>
<feature type="non-terminal residue" evidence="6">
    <location>
        <position position="228"/>
    </location>
</feature>
<dbReference type="PROSITE" id="PS50850">
    <property type="entry name" value="MFS"/>
    <property type="match status" value="1"/>
</dbReference>
<evidence type="ECO:0000256" key="4">
    <source>
        <dbReference type="SAM" id="Phobius"/>
    </source>
</evidence>
<evidence type="ECO:0000256" key="3">
    <source>
        <dbReference type="ARBA" id="ARBA00023136"/>
    </source>
</evidence>
<feature type="transmembrane region" description="Helical" evidence="4">
    <location>
        <begin position="176"/>
        <end position="197"/>
    </location>
</feature>
<evidence type="ECO:0000256" key="2">
    <source>
        <dbReference type="ARBA" id="ARBA00022989"/>
    </source>
</evidence>
<reference evidence="6" key="1">
    <citation type="submission" date="2019-11" db="EMBL/GenBank/DDBJ databases">
        <title>Microbial mats filling the niche in hypersaline microbial mats.</title>
        <authorList>
            <person name="Wong H.L."/>
            <person name="Macleod F.I."/>
            <person name="White R.A. III"/>
            <person name="Burns B.P."/>
        </authorList>
    </citation>
    <scope>NUCLEOTIDE SEQUENCE</scope>
    <source>
        <strain evidence="6">Rbin_158</strain>
    </source>
</reference>
<feature type="transmembrane region" description="Helical" evidence="4">
    <location>
        <begin position="136"/>
        <end position="155"/>
    </location>
</feature>
<keyword evidence="2 4" id="KW-1133">Transmembrane helix</keyword>
<feature type="domain" description="Major facilitator superfamily (MFS) profile" evidence="5">
    <location>
        <begin position="35"/>
        <end position="228"/>
    </location>
</feature>
<evidence type="ECO:0000313" key="7">
    <source>
        <dbReference type="Proteomes" id="UP000649604"/>
    </source>
</evidence>
<organism evidence="6 7">
    <name type="scientific">candidate division KSB3 bacterium</name>
    <dbReference type="NCBI Taxonomy" id="2044937"/>
    <lineage>
        <taxon>Bacteria</taxon>
        <taxon>candidate division KSB3</taxon>
    </lineage>
</organism>
<feature type="transmembrane region" description="Helical" evidence="4">
    <location>
        <begin position="101"/>
        <end position="124"/>
    </location>
</feature>